<protein>
    <submittedName>
        <fullName evidence="2">DUF2752 domain-containing protein</fullName>
    </submittedName>
</protein>
<accession>A0A317F2H5</accession>
<evidence type="ECO:0000313" key="2">
    <source>
        <dbReference type="EMBL" id="PWS32463.1"/>
    </source>
</evidence>
<gene>
    <name evidence="2" type="ORF">DF947_05090</name>
</gene>
<keyword evidence="1" id="KW-1133">Transmembrane helix</keyword>
<reference evidence="3" key="1">
    <citation type="submission" date="2018-05" db="EMBL/GenBank/DDBJ databases">
        <title>Pedobacter paludis sp. nov., isolated from wetland soil.</title>
        <authorList>
            <person name="Zhang Y."/>
        </authorList>
    </citation>
    <scope>NUCLEOTIDE SEQUENCE [LARGE SCALE GENOMIC DNA]</scope>
    <source>
        <strain evidence="3">R-8</strain>
    </source>
</reference>
<dbReference type="AlphaFoldDB" id="A0A317F2H5"/>
<keyword evidence="1" id="KW-0812">Transmembrane</keyword>
<feature type="transmembrane region" description="Helical" evidence="1">
    <location>
        <begin position="7"/>
        <end position="24"/>
    </location>
</feature>
<sequence>MIMKLKYILGFIIIIGLSIIYYKFNPEVYNFFPECPFHKYLHLDCPGCGSQRAVHALLHGHVLSAANYNLLMVLSIPLLLVHFSLKVYSQITKKDFALKIWYHPSTPKIIFAIVILFWITRNIPFVPFNYLAS</sequence>
<evidence type="ECO:0000313" key="3">
    <source>
        <dbReference type="Proteomes" id="UP000245391"/>
    </source>
</evidence>
<feature type="transmembrane region" description="Helical" evidence="1">
    <location>
        <begin position="109"/>
        <end position="132"/>
    </location>
</feature>
<proteinExistence type="predicted"/>
<name>A0A317F2H5_9SPHI</name>
<dbReference type="EMBL" id="QGNY01000002">
    <property type="protein sequence ID" value="PWS32463.1"/>
    <property type="molecule type" value="Genomic_DNA"/>
</dbReference>
<keyword evidence="3" id="KW-1185">Reference proteome</keyword>
<dbReference type="Pfam" id="PF10825">
    <property type="entry name" value="DUF2752"/>
    <property type="match status" value="1"/>
</dbReference>
<feature type="transmembrane region" description="Helical" evidence="1">
    <location>
        <begin position="68"/>
        <end position="88"/>
    </location>
</feature>
<dbReference type="Proteomes" id="UP000245391">
    <property type="component" value="Unassembled WGS sequence"/>
</dbReference>
<dbReference type="InterPro" id="IPR021215">
    <property type="entry name" value="DUF2752"/>
</dbReference>
<keyword evidence="1" id="KW-0472">Membrane</keyword>
<dbReference type="RefSeq" id="WP_109928637.1">
    <property type="nucleotide sequence ID" value="NZ_QGNY01000002.1"/>
</dbReference>
<comment type="caution">
    <text evidence="2">The sequence shown here is derived from an EMBL/GenBank/DDBJ whole genome shotgun (WGS) entry which is preliminary data.</text>
</comment>
<evidence type="ECO:0000256" key="1">
    <source>
        <dbReference type="SAM" id="Phobius"/>
    </source>
</evidence>
<organism evidence="2 3">
    <name type="scientific">Pedobacter paludis</name>
    <dbReference type="NCBI Taxonomy" id="2203212"/>
    <lineage>
        <taxon>Bacteria</taxon>
        <taxon>Pseudomonadati</taxon>
        <taxon>Bacteroidota</taxon>
        <taxon>Sphingobacteriia</taxon>
        <taxon>Sphingobacteriales</taxon>
        <taxon>Sphingobacteriaceae</taxon>
        <taxon>Pedobacter</taxon>
    </lineage>
</organism>